<organism evidence="3 4">
    <name type="scientific">Lasiosphaeria miniovina</name>
    <dbReference type="NCBI Taxonomy" id="1954250"/>
    <lineage>
        <taxon>Eukaryota</taxon>
        <taxon>Fungi</taxon>
        <taxon>Dikarya</taxon>
        <taxon>Ascomycota</taxon>
        <taxon>Pezizomycotina</taxon>
        <taxon>Sordariomycetes</taxon>
        <taxon>Sordariomycetidae</taxon>
        <taxon>Sordariales</taxon>
        <taxon>Lasiosphaeriaceae</taxon>
        <taxon>Lasiosphaeria</taxon>
    </lineage>
</organism>
<sequence length="251" mass="27954">MKRCPARCVEIASELMVQLDKVKAATPPPTVKDKDKKDKKSGNEHAEDKRPDSAHHPRPHPRRCEVIDARLKSICAGLLESVNPQYSEIAPDAKVVFLHRTVYDWISKPRVWEGIIRHTAGSGFSPNLCMLRSCVLQLKTFDSSGNPREMTVVADALAYARAAEADLNCGFPKLLDQLHVANLSNELSFFKDADLDGDEEDDMVGRTKRIKGGLEAVVYENRLQHWSCGVEVPDIKTSGGSRTFFDLVRGL</sequence>
<evidence type="ECO:0000259" key="2">
    <source>
        <dbReference type="Pfam" id="PF25053"/>
    </source>
</evidence>
<evidence type="ECO:0000313" key="3">
    <source>
        <dbReference type="EMBL" id="KAK0712805.1"/>
    </source>
</evidence>
<dbReference type="Proteomes" id="UP001172101">
    <property type="component" value="Unassembled WGS sequence"/>
</dbReference>
<reference evidence="3" key="1">
    <citation type="submission" date="2023-06" db="EMBL/GenBank/DDBJ databases">
        <title>Genome-scale phylogeny and comparative genomics of the fungal order Sordariales.</title>
        <authorList>
            <consortium name="Lawrence Berkeley National Laboratory"/>
            <person name="Hensen N."/>
            <person name="Bonometti L."/>
            <person name="Westerberg I."/>
            <person name="Brannstrom I.O."/>
            <person name="Guillou S."/>
            <person name="Cros-Aarteil S."/>
            <person name="Calhoun S."/>
            <person name="Haridas S."/>
            <person name="Kuo A."/>
            <person name="Mondo S."/>
            <person name="Pangilinan J."/>
            <person name="Riley R."/>
            <person name="LaButti K."/>
            <person name="Andreopoulos B."/>
            <person name="Lipzen A."/>
            <person name="Chen C."/>
            <person name="Yanf M."/>
            <person name="Daum C."/>
            <person name="Ng V."/>
            <person name="Clum A."/>
            <person name="Steindorff A."/>
            <person name="Ohm R."/>
            <person name="Martin F."/>
            <person name="Silar P."/>
            <person name="Natvig D."/>
            <person name="Lalanne C."/>
            <person name="Gautier V."/>
            <person name="Ament-velasquez S.L."/>
            <person name="Kruys A."/>
            <person name="Hutchinson M.I."/>
            <person name="Powell A.J."/>
            <person name="Barry K."/>
            <person name="Miller A.N."/>
            <person name="Grigoriev I.V."/>
            <person name="Debuchy R."/>
            <person name="Gladieux P."/>
            <person name="Thoren M.H."/>
            <person name="Johannesson H."/>
        </authorList>
    </citation>
    <scope>NUCLEOTIDE SEQUENCE</scope>
    <source>
        <strain evidence="3">SMH2392-1A</strain>
    </source>
</reference>
<proteinExistence type="predicted"/>
<dbReference type="Pfam" id="PF25053">
    <property type="entry name" value="DUF7791"/>
    <property type="match status" value="1"/>
</dbReference>
<accession>A0AA40DRF2</accession>
<feature type="compositionally biased region" description="Basic and acidic residues" evidence="1">
    <location>
        <begin position="31"/>
        <end position="55"/>
    </location>
</feature>
<comment type="caution">
    <text evidence="3">The sequence shown here is derived from an EMBL/GenBank/DDBJ whole genome shotgun (WGS) entry which is preliminary data.</text>
</comment>
<dbReference type="EMBL" id="JAUIRO010000005">
    <property type="protein sequence ID" value="KAK0712805.1"/>
    <property type="molecule type" value="Genomic_DNA"/>
</dbReference>
<name>A0AA40DRF2_9PEZI</name>
<dbReference type="GeneID" id="85323349"/>
<dbReference type="InterPro" id="IPR056693">
    <property type="entry name" value="DUF7791"/>
</dbReference>
<evidence type="ECO:0000313" key="4">
    <source>
        <dbReference type="Proteomes" id="UP001172101"/>
    </source>
</evidence>
<evidence type="ECO:0000256" key="1">
    <source>
        <dbReference type="SAM" id="MobiDB-lite"/>
    </source>
</evidence>
<keyword evidence="4" id="KW-1185">Reference proteome</keyword>
<feature type="domain" description="DUF7791" evidence="2">
    <location>
        <begin position="46"/>
        <end position="146"/>
    </location>
</feature>
<gene>
    <name evidence="3" type="ORF">B0T26DRAFT_677223</name>
</gene>
<dbReference type="RefSeq" id="XP_060294128.1">
    <property type="nucleotide sequence ID" value="XM_060440079.1"/>
</dbReference>
<dbReference type="AlphaFoldDB" id="A0AA40DRF2"/>
<feature type="region of interest" description="Disordered" evidence="1">
    <location>
        <begin position="20"/>
        <end position="61"/>
    </location>
</feature>
<protein>
    <recommendedName>
        <fullName evidence="2">DUF7791 domain-containing protein</fullName>
    </recommendedName>
</protein>